<dbReference type="InterPro" id="IPR004090">
    <property type="entry name" value="Chemotax_Me-accpt_rcpt"/>
</dbReference>
<evidence type="ECO:0000313" key="10">
    <source>
        <dbReference type="EMBL" id="PLR86382.1"/>
    </source>
</evidence>
<evidence type="ECO:0000256" key="5">
    <source>
        <dbReference type="ARBA" id="ARBA00029447"/>
    </source>
</evidence>
<dbReference type="PROSITE" id="PS50885">
    <property type="entry name" value="HAMP"/>
    <property type="match status" value="1"/>
</dbReference>
<dbReference type="Proteomes" id="UP000234951">
    <property type="component" value="Unassembled WGS sequence"/>
</dbReference>
<sequence>MSIRKKLFMLLGVLIVSLLLLGTYSIIQLKSTHEKNTELTNAFVIENHLKHIQYRLAGLSNDERAFLIQGDAKFPEQMEEKAQDVLKSIETVKGMVNGSEEHARITDVEKGFNEYWAVSQRVVDQYKTNTDEALDLHFGEERTIRKEILDPKIDEYLEDLTAEIDGDNKKLEADINRFMLILIILTIAVSALGIIFGLVVIASILRPLHRLNTQMKEIATGEADLTKQILVKNRDELGELSSSFNDFIQTIRQIIVSIKTSSEQVAASSEQFSASAEQSKVTSEQVSHSMQEIAASTVMQSTMTEESTISLRESLQGLTNITTYSTDVAGTTNTVKEKAENGASAVNQIVEQMQSIQSSVENTVYGITSLADSASKISDFTALINDIAAQTNLLALNAAIEAARAGEHGKGFAVVAEEVRKLAEQSGESANQIKEIVVSIQRETEESVNSIQNVKEDVSSGMMITKETATQFNEILNSIESVSSQIQEIAATSQQLNSGFELVTNSVEDMSALTKETTERTELVAASTEEQLASSEEILNAANSLTSLAEDLQGMIKRFQI</sequence>
<dbReference type="EMBL" id="PGVD01000021">
    <property type="protein sequence ID" value="PLR98615.1"/>
    <property type="molecule type" value="Genomic_DNA"/>
</dbReference>
<proteinExistence type="inferred from homology"/>
<evidence type="ECO:0000313" key="11">
    <source>
        <dbReference type="EMBL" id="PLR98615.1"/>
    </source>
</evidence>
<evidence type="ECO:0000259" key="8">
    <source>
        <dbReference type="PROSITE" id="PS50111"/>
    </source>
</evidence>
<dbReference type="InterPro" id="IPR003660">
    <property type="entry name" value="HAMP_dom"/>
</dbReference>
<evidence type="ECO:0000256" key="4">
    <source>
        <dbReference type="ARBA" id="ARBA00023224"/>
    </source>
</evidence>
<feature type="domain" description="Methyl-accepting transducer" evidence="8">
    <location>
        <begin position="275"/>
        <end position="511"/>
    </location>
</feature>
<reference evidence="10 12" key="1">
    <citation type="submission" date="2017-11" db="EMBL/GenBank/DDBJ databases">
        <title>Comparitive Functional Genomics of Dry Heat Resistant strains isolated from the Viking Spacecraft.</title>
        <authorList>
            <person name="Seuylemezian A."/>
            <person name="Cooper K."/>
            <person name="Vaishampayan P."/>
        </authorList>
    </citation>
    <scope>NUCLEOTIDE SEQUENCE [LARGE SCALE GENOMIC DNA]</scope>
    <source>
        <strain evidence="10 12">M4.6</strain>
    </source>
</reference>
<dbReference type="InterPro" id="IPR024478">
    <property type="entry name" value="HlyB_4HB_MCP"/>
</dbReference>
<feature type="transmembrane region" description="Helical" evidence="7">
    <location>
        <begin position="178"/>
        <end position="205"/>
    </location>
</feature>
<keyword evidence="2" id="KW-1003">Cell membrane</keyword>
<dbReference type="Pfam" id="PF00672">
    <property type="entry name" value="HAMP"/>
    <property type="match status" value="1"/>
</dbReference>
<organism evidence="10 12">
    <name type="scientific">Bacillus canaveralius</name>
    <dbReference type="NCBI Taxonomy" id="1403243"/>
    <lineage>
        <taxon>Bacteria</taxon>
        <taxon>Bacillati</taxon>
        <taxon>Bacillota</taxon>
        <taxon>Bacilli</taxon>
        <taxon>Bacillales</taxon>
        <taxon>Bacillaceae</taxon>
        <taxon>Bacillus</taxon>
    </lineage>
</organism>
<evidence type="ECO:0000259" key="9">
    <source>
        <dbReference type="PROSITE" id="PS50885"/>
    </source>
</evidence>
<dbReference type="SMART" id="SM00283">
    <property type="entry name" value="MA"/>
    <property type="match status" value="1"/>
</dbReference>
<comment type="similarity">
    <text evidence="5">Belongs to the methyl-accepting chemotaxis (MCP) protein family.</text>
</comment>
<keyword evidence="7" id="KW-1133">Transmembrane helix</keyword>
<evidence type="ECO:0000313" key="13">
    <source>
        <dbReference type="Proteomes" id="UP000235114"/>
    </source>
</evidence>
<comment type="caution">
    <text evidence="10">The sequence shown here is derived from an EMBL/GenBank/DDBJ whole genome shotgun (WGS) entry which is preliminary data.</text>
</comment>
<keyword evidence="7" id="KW-0812">Transmembrane</keyword>
<gene>
    <name evidence="10" type="ORF">CU635_01965</name>
    <name evidence="11" type="ORF">CVD25_07810</name>
</gene>
<evidence type="ECO:0000256" key="7">
    <source>
        <dbReference type="SAM" id="Phobius"/>
    </source>
</evidence>
<dbReference type="PANTHER" id="PTHR32089:SF114">
    <property type="entry name" value="METHYL-ACCEPTING CHEMOTAXIS PROTEIN MCPB"/>
    <property type="match status" value="1"/>
</dbReference>
<dbReference type="OrthoDB" id="107771at2"/>
<comment type="subcellular location">
    <subcellularLocation>
        <location evidence="1">Cell membrane</location>
    </subcellularLocation>
</comment>
<dbReference type="CDD" id="cd06225">
    <property type="entry name" value="HAMP"/>
    <property type="match status" value="1"/>
</dbReference>
<dbReference type="Pfam" id="PF00015">
    <property type="entry name" value="MCPsignal"/>
    <property type="match status" value="1"/>
</dbReference>
<evidence type="ECO:0000256" key="3">
    <source>
        <dbReference type="ARBA" id="ARBA00023136"/>
    </source>
</evidence>
<dbReference type="GO" id="GO:0006935">
    <property type="term" value="P:chemotaxis"/>
    <property type="evidence" value="ECO:0007669"/>
    <property type="project" value="InterPro"/>
</dbReference>
<dbReference type="CDD" id="cd11386">
    <property type="entry name" value="MCP_signal"/>
    <property type="match status" value="1"/>
</dbReference>
<name>A0A2N5GS61_9BACI</name>
<evidence type="ECO:0000256" key="6">
    <source>
        <dbReference type="PROSITE-ProRule" id="PRU00284"/>
    </source>
</evidence>
<evidence type="ECO:0000256" key="1">
    <source>
        <dbReference type="ARBA" id="ARBA00004236"/>
    </source>
</evidence>
<dbReference type="Pfam" id="PF12729">
    <property type="entry name" value="4HB_MCP_1"/>
    <property type="match status" value="1"/>
</dbReference>
<dbReference type="AlphaFoldDB" id="A0A2N5GS61"/>
<dbReference type="SMART" id="SM00304">
    <property type="entry name" value="HAMP"/>
    <property type="match status" value="1"/>
</dbReference>
<dbReference type="GO" id="GO:0007165">
    <property type="term" value="P:signal transduction"/>
    <property type="evidence" value="ECO:0007669"/>
    <property type="project" value="UniProtKB-KW"/>
</dbReference>
<keyword evidence="4 6" id="KW-0807">Transducer</keyword>
<reference evidence="11 13" key="2">
    <citation type="submission" date="2017-12" db="EMBL/GenBank/DDBJ databases">
        <title>Comparative Functional Genomics of Dry Heat Resistant strains isolated from the Viking Spacecraft.</title>
        <authorList>
            <person name="Seuylemezian A."/>
            <person name="Cooper K."/>
            <person name="Vaishampayan P."/>
        </authorList>
    </citation>
    <scope>NUCLEOTIDE SEQUENCE [LARGE SCALE GENOMIC DNA]</scope>
    <source>
        <strain evidence="11 13">ATCC 29669</strain>
    </source>
</reference>
<keyword evidence="3 7" id="KW-0472">Membrane</keyword>
<protein>
    <submittedName>
        <fullName evidence="10">Methyl-accepting chemotaxis protein</fullName>
    </submittedName>
</protein>
<dbReference type="EMBL" id="PGVA01000003">
    <property type="protein sequence ID" value="PLR86382.1"/>
    <property type="molecule type" value="Genomic_DNA"/>
</dbReference>
<dbReference type="PANTHER" id="PTHR32089">
    <property type="entry name" value="METHYL-ACCEPTING CHEMOTAXIS PROTEIN MCPB"/>
    <property type="match status" value="1"/>
</dbReference>
<evidence type="ECO:0000256" key="2">
    <source>
        <dbReference type="ARBA" id="ARBA00022475"/>
    </source>
</evidence>
<keyword evidence="13" id="KW-1185">Reference proteome</keyword>
<dbReference type="Proteomes" id="UP000235114">
    <property type="component" value="Unassembled WGS sequence"/>
</dbReference>
<dbReference type="Gene3D" id="1.10.287.950">
    <property type="entry name" value="Methyl-accepting chemotaxis protein"/>
    <property type="match status" value="1"/>
</dbReference>
<dbReference type="PROSITE" id="PS50111">
    <property type="entry name" value="CHEMOTAXIS_TRANSDUC_2"/>
    <property type="match status" value="1"/>
</dbReference>
<dbReference type="RefSeq" id="WP_101575477.1">
    <property type="nucleotide sequence ID" value="NZ_PGVA01000003.1"/>
</dbReference>
<dbReference type="GO" id="GO:0004888">
    <property type="term" value="F:transmembrane signaling receptor activity"/>
    <property type="evidence" value="ECO:0007669"/>
    <property type="project" value="InterPro"/>
</dbReference>
<dbReference type="PRINTS" id="PR00260">
    <property type="entry name" value="CHEMTRNSDUCR"/>
</dbReference>
<dbReference type="SUPFAM" id="SSF58104">
    <property type="entry name" value="Methyl-accepting chemotaxis protein (MCP) signaling domain"/>
    <property type="match status" value="1"/>
</dbReference>
<dbReference type="Gene3D" id="6.10.340.10">
    <property type="match status" value="1"/>
</dbReference>
<evidence type="ECO:0000313" key="12">
    <source>
        <dbReference type="Proteomes" id="UP000234951"/>
    </source>
</evidence>
<accession>A0A2N5GS61</accession>
<dbReference type="InterPro" id="IPR004089">
    <property type="entry name" value="MCPsignal_dom"/>
</dbReference>
<feature type="domain" description="HAMP" evidence="9">
    <location>
        <begin position="202"/>
        <end position="256"/>
    </location>
</feature>
<dbReference type="GO" id="GO:0005886">
    <property type="term" value="C:plasma membrane"/>
    <property type="evidence" value="ECO:0007669"/>
    <property type="project" value="UniProtKB-SubCell"/>
</dbReference>